<evidence type="ECO:0000313" key="3">
    <source>
        <dbReference type="Proteomes" id="UP001596978"/>
    </source>
</evidence>
<comment type="caution">
    <text evidence="2">The sequence shown here is derived from an EMBL/GenBank/DDBJ whole genome shotgun (WGS) entry which is preliminary data.</text>
</comment>
<protein>
    <submittedName>
        <fullName evidence="2">Amidase</fullName>
    </submittedName>
</protein>
<organism evidence="2 3">
    <name type="scientific">Sungkyunkwania multivorans</name>
    <dbReference type="NCBI Taxonomy" id="1173618"/>
    <lineage>
        <taxon>Bacteria</taxon>
        <taxon>Pseudomonadati</taxon>
        <taxon>Bacteroidota</taxon>
        <taxon>Flavobacteriia</taxon>
        <taxon>Flavobacteriales</taxon>
        <taxon>Flavobacteriaceae</taxon>
        <taxon>Sungkyunkwania</taxon>
    </lineage>
</organism>
<gene>
    <name evidence="2" type="ORF">ACFQ1M_07690</name>
</gene>
<dbReference type="PANTHER" id="PTHR43372:SF4">
    <property type="entry name" value="FATTY-ACID AMIDE HYDROLASE 2"/>
    <property type="match status" value="1"/>
</dbReference>
<accession>A0ABW3CWG5</accession>
<evidence type="ECO:0000313" key="2">
    <source>
        <dbReference type="EMBL" id="MFD0862086.1"/>
    </source>
</evidence>
<evidence type="ECO:0000259" key="1">
    <source>
        <dbReference type="Pfam" id="PF01425"/>
    </source>
</evidence>
<dbReference type="SUPFAM" id="SSF75304">
    <property type="entry name" value="Amidase signature (AS) enzymes"/>
    <property type="match status" value="1"/>
</dbReference>
<reference evidence="3" key="1">
    <citation type="journal article" date="2019" name="Int. J. Syst. Evol. Microbiol.">
        <title>The Global Catalogue of Microorganisms (GCM) 10K type strain sequencing project: providing services to taxonomists for standard genome sequencing and annotation.</title>
        <authorList>
            <consortium name="The Broad Institute Genomics Platform"/>
            <consortium name="The Broad Institute Genome Sequencing Center for Infectious Disease"/>
            <person name="Wu L."/>
            <person name="Ma J."/>
        </authorList>
    </citation>
    <scope>NUCLEOTIDE SEQUENCE [LARGE SCALE GENOMIC DNA]</scope>
    <source>
        <strain evidence="3">CCUG 62952</strain>
    </source>
</reference>
<dbReference type="Pfam" id="PF01425">
    <property type="entry name" value="Amidase"/>
    <property type="match status" value="1"/>
</dbReference>
<keyword evidence="3" id="KW-1185">Reference proteome</keyword>
<name>A0ABW3CWG5_9FLAO</name>
<dbReference type="InterPro" id="IPR052739">
    <property type="entry name" value="FAAH2"/>
</dbReference>
<sequence length="482" mass="53920">MMSSGFIYKSAIELAGLIRSGEASSTEIVQAHITQIKQHNPSLNAVIILLEDEALLEAKACDAEAKQGQFRGPLHGVPMTIKEQFWLKGTRSTLNSRRLKDWTAPEDALVVTRLKEAGAIILGKTNISKEMMDYQIDGDIYPTCYNPYNKAYSPGGSSGGSAVALAVGMTPIELGGDMGGSVRIPPNFCGVYGLKTTENTIPTYGLVPKPKNTKGYLYDMAVIGPMARTPEDLELVWNIMKGPDKGDRRITPIHWKKPTQRQMSDLKIAWVNGWKDHTTSRQTQKVIKDFIQLISSQGGQTEQLAPKEGLHHQTLELHNRLSMMMIMQDLPWLVKPLMVQGLKKGFLKGEEHIHWKFKDSFTDYSQQLGQRLQIIKEWETYFEEFDLLVCPSGFGPAYRRCKIGTPITYDGTTLKYIDYVYPYNACFNATGHPAIAIPLGLDKEGLPIGVQVVGPYWSEPELLHFAKLISKHTKGFIRPKGY</sequence>
<dbReference type="InterPro" id="IPR023631">
    <property type="entry name" value="Amidase_dom"/>
</dbReference>
<dbReference type="PANTHER" id="PTHR43372">
    <property type="entry name" value="FATTY-ACID AMIDE HYDROLASE"/>
    <property type="match status" value="1"/>
</dbReference>
<feature type="domain" description="Amidase" evidence="1">
    <location>
        <begin position="27"/>
        <end position="463"/>
    </location>
</feature>
<dbReference type="RefSeq" id="WP_386406333.1">
    <property type="nucleotide sequence ID" value="NZ_JBHTJH010000004.1"/>
</dbReference>
<proteinExistence type="predicted"/>
<dbReference type="EMBL" id="JBHTJH010000004">
    <property type="protein sequence ID" value="MFD0862086.1"/>
    <property type="molecule type" value="Genomic_DNA"/>
</dbReference>
<dbReference type="InterPro" id="IPR036928">
    <property type="entry name" value="AS_sf"/>
</dbReference>
<dbReference type="Proteomes" id="UP001596978">
    <property type="component" value="Unassembled WGS sequence"/>
</dbReference>
<dbReference type="Gene3D" id="3.90.1300.10">
    <property type="entry name" value="Amidase signature (AS) domain"/>
    <property type="match status" value="1"/>
</dbReference>